<dbReference type="KEGG" id="ntt:TAO_1242"/>
<keyword evidence="1" id="KW-0812">Transmembrane</keyword>
<keyword evidence="1" id="KW-0472">Membrane</keyword>
<keyword evidence="1" id="KW-1133">Transmembrane helix</keyword>
<dbReference type="RefSeq" id="WP_172419074.1">
    <property type="nucleotide sequence ID" value="NZ_AP014836.1"/>
</dbReference>
<protein>
    <submittedName>
        <fullName evidence="2">Uncharacterized protein</fullName>
    </submittedName>
</protein>
<dbReference type="Proteomes" id="UP000243679">
    <property type="component" value="Chromosome"/>
</dbReference>
<evidence type="ECO:0000313" key="3">
    <source>
        <dbReference type="Proteomes" id="UP000243679"/>
    </source>
</evidence>
<feature type="transmembrane region" description="Helical" evidence="1">
    <location>
        <begin position="7"/>
        <end position="33"/>
    </location>
</feature>
<organism evidence="2 3">
    <name type="scientific">Candidatus Nitrosoglobus terrae</name>
    <dbReference type="NCBI Taxonomy" id="1630141"/>
    <lineage>
        <taxon>Bacteria</taxon>
        <taxon>Pseudomonadati</taxon>
        <taxon>Pseudomonadota</taxon>
        <taxon>Gammaproteobacteria</taxon>
        <taxon>Chromatiales</taxon>
        <taxon>Chromatiaceae</taxon>
        <taxon>Candidatus Nitrosoglobus</taxon>
    </lineage>
</organism>
<reference evidence="2 3" key="1">
    <citation type="journal article" date="2017" name="ISME J.">
        <title>An acid-tolerant ammonia-oxidizing ?-proteobacterium from soil.</title>
        <authorList>
            <person name="Hayatsu M."/>
            <person name="Tago K."/>
            <person name="Uchiyama I."/>
            <person name="Toyoda A."/>
            <person name="Wang Y."/>
            <person name="Shimomura Y."/>
            <person name="Okubo T."/>
            <person name="Kurisu F."/>
            <person name="Hirono Y."/>
            <person name="Nonaka K."/>
            <person name="Akiyama H."/>
            <person name="Itoh T."/>
            <person name="Takami H."/>
        </authorList>
    </citation>
    <scope>NUCLEOTIDE SEQUENCE [LARGE SCALE GENOMIC DNA]</scope>
    <source>
        <strain evidence="2 3">TAO100</strain>
    </source>
</reference>
<dbReference type="AlphaFoldDB" id="A0A1Q2SNB8"/>
<proteinExistence type="predicted"/>
<dbReference type="EMBL" id="AP014836">
    <property type="protein sequence ID" value="BAW80612.1"/>
    <property type="molecule type" value="Genomic_DNA"/>
</dbReference>
<name>A0A1Q2SNB8_9GAMM</name>
<evidence type="ECO:0000313" key="2">
    <source>
        <dbReference type="EMBL" id="BAW80612.1"/>
    </source>
</evidence>
<gene>
    <name evidence="2" type="ORF">TAO_1242</name>
</gene>
<sequence>MKNFTTIIWDLILAIIGATIVIGLIFLFVKFYLTPVGYSWKNFFFPTSIICLRC</sequence>
<keyword evidence="3" id="KW-1185">Reference proteome</keyword>
<accession>A0A1Q2SNB8</accession>
<evidence type="ECO:0000256" key="1">
    <source>
        <dbReference type="SAM" id="Phobius"/>
    </source>
</evidence>